<gene>
    <name evidence="14" type="primary">fliF</name>
    <name evidence="14" type="ORF">NAG76_16420</name>
</gene>
<evidence type="ECO:0000259" key="13">
    <source>
        <dbReference type="Pfam" id="PF08345"/>
    </source>
</evidence>
<dbReference type="PANTHER" id="PTHR30046:SF0">
    <property type="entry name" value="FLAGELLAR M-RING PROTEIN"/>
    <property type="match status" value="1"/>
</dbReference>
<evidence type="ECO:0000256" key="11">
    <source>
        <dbReference type="SAM" id="Phobius"/>
    </source>
</evidence>
<keyword evidence="8 9" id="KW-0975">Bacterial flagellum</keyword>
<evidence type="ECO:0000256" key="10">
    <source>
        <dbReference type="SAM" id="MobiDB-lite"/>
    </source>
</evidence>
<keyword evidence="5 11" id="KW-0812">Transmembrane</keyword>
<dbReference type="PRINTS" id="PR01009">
    <property type="entry name" value="FLGMRINGFLIF"/>
</dbReference>
<accession>A0A9J6ZB75</accession>
<dbReference type="NCBIfam" id="TIGR00206">
    <property type="entry name" value="fliF"/>
    <property type="match status" value="1"/>
</dbReference>
<evidence type="ECO:0000256" key="8">
    <source>
        <dbReference type="ARBA" id="ARBA00023143"/>
    </source>
</evidence>
<dbReference type="PANTHER" id="PTHR30046">
    <property type="entry name" value="FLAGELLAR M-RING PROTEIN"/>
    <property type="match status" value="1"/>
</dbReference>
<feature type="domain" description="Flagellar M-ring C-terminal" evidence="13">
    <location>
        <begin position="262"/>
        <end position="391"/>
    </location>
</feature>
<sequence>MNERVAQYVNKIKTTFQQMGRKQKIWLGASIVGLVVAIVLATVIFTRTEYEVAFNNLDATDSAAVISYLDSAAIPYKLNAMGTSISVPTKDAVKAKIAIGSEGLIQNGSIGFTEAFGLGSSTLGTTENEFNVKYQNAVNGEIQKLLNGLQGIQSSKVLVTVPKESVFLTTDEQNKPTAAIVLNFTTGYRPTQAEIDGYFNLVKSSVTGLEVSDVTISSQQLGELMSSSTNDLLAGSSNLIESQFKVQKMYEQDVKTSVQQYLSQIYGVDNIVVSISSSLNFDKKSSTESLVSPLENNNNNGIIISEENNSSSSTNTSGTSGGVVGTGETDVPTYQTSTNGGESSTETNSSIKNYEVNRVDSIIESAPYVVKDLSISVGFEAAELTNQEERVAITSYLTSFVRSQLANSGQDVENDDLLNKKVTLIARNFNSAEVETSGSGISLGWLIGIGALALAAIVALVVVVARRRNAARLEEEAINDIPERPAYEEINLDNLQNDSQARKNLETLAKRKPDDFVNLLRTWLVDE</sequence>
<dbReference type="InterPro" id="IPR000067">
    <property type="entry name" value="FlgMring_FliF"/>
</dbReference>
<dbReference type="KEGG" id="plig:NAG76_16420"/>
<evidence type="ECO:0000256" key="4">
    <source>
        <dbReference type="ARBA" id="ARBA00022475"/>
    </source>
</evidence>
<keyword evidence="6 11" id="KW-1133">Transmembrane helix</keyword>
<evidence type="ECO:0000256" key="7">
    <source>
        <dbReference type="ARBA" id="ARBA00023136"/>
    </source>
</evidence>
<dbReference type="InterPro" id="IPR013556">
    <property type="entry name" value="Flag_M-ring_C"/>
</dbReference>
<keyword evidence="14" id="KW-0969">Cilium</keyword>
<evidence type="ECO:0000256" key="3">
    <source>
        <dbReference type="ARBA" id="ARBA00007971"/>
    </source>
</evidence>
<dbReference type="PIRSF" id="PIRSF004862">
    <property type="entry name" value="FliF"/>
    <property type="match status" value="1"/>
</dbReference>
<dbReference type="GO" id="GO:0003774">
    <property type="term" value="F:cytoskeletal motor activity"/>
    <property type="evidence" value="ECO:0007669"/>
    <property type="project" value="InterPro"/>
</dbReference>
<evidence type="ECO:0000256" key="5">
    <source>
        <dbReference type="ARBA" id="ARBA00022692"/>
    </source>
</evidence>
<feature type="transmembrane region" description="Helical" evidence="11">
    <location>
        <begin position="443"/>
        <end position="465"/>
    </location>
</feature>
<reference evidence="14" key="1">
    <citation type="submission" date="2022-05" db="EMBL/GenBank/DDBJ databases">
        <title>Novel bacterial taxa in a minimal lignocellulolytic consortium and its capacity to transform plastics disclosed by genome-resolved metagenomics.</title>
        <authorList>
            <person name="Rodriguez C.A.D."/>
            <person name="Diaz-Garcia L."/>
            <person name="Herrera K."/>
            <person name="Tarazona N.A."/>
            <person name="Sproer C."/>
            <person name="Overmann J."/>
            <person name="Jimenez D.J."/>
        </authorList>
    </citation>
    <scope>NUCLEOTIDE SEQUENCE</scope>
    <source>
        <strain evidence="14">MAG5</strain>
    </source>
</reference>
<dbReference type="GO" id="GO:0009431">
    <property type="term" value="C:bacterial-type flagellum basal body, MS ring"/>
    <property type="evidence" value="ECO:0007669"/>
    <property type="project" value="InterPro"/>
</dbReference>
<feature type="compositionally biased region" description="Low complexity" evidence="10">
    <location>
        <begin position="305"/>
        <end position="318"/>
    </location>
</feature>
<evidence type="ECO:0000256" key="1">
    <source>
        <dbReference type="ARBA" id="ARBA00004117"/>
    </source>
</evidence>
<keyword evidence="14" id="KW-0282">Flagellum</keyword>
<comment type="function">
    <text evidence="9">The M ring may be actively involved in energy transduction.</text>
</comment>
<dbReference type="Pfam" id="PF08345">
    <property type="entry name" value="YscJ_FliF_C"/>
    <property type="match status" value="1"/>
</dbReference>
<keyword evidence="7 11" id="KW-0472">Membrane</keyword>
<comment type="similarity">
    <text evidence="3 9">Belongs to the FliF family.</text>
</comment>
<evidence type="ECO:0000256" key="9">
    <source>
        <dbReference type="PIRNR" id="PIRNR004862"/>
    </source>
</evidence>
<proteinExistence type="inferred from homology"/>
<protein>
    <recommendedName>
        <fullName evidence="9">Flagellar M-ring protein</fullName>
    </recommendedName>
</protein>
<evidence type="ECO:0000256" key="6">
    <source>
        <dbReference type="ARBA" id="ARBA00022989"/>
    </source>
</evidence>
<dbReference type="EMBL" id="CP097899">
    <property type="protein sequence ID" value="URN93405.1"/>
    <property type="molecule type" value="Genomic_DNA"/>
</dbReference>
<organism evidence="14 15">
    <name type="scientific">Candidatus Pristimantibacillus lignocellulolyticus</name>
    <dbReference type="NCBI Taxonomy" id="2994561"/>
    <lineage>
        <taxon>Bacteria</taxon>
        <taxon>Bacillati</taxon>
        <taxon>Bacillota</taxon>
        <taxon>Bacilli</taxon>
        <taxon>Bacillales</taxon>
        <taxon>Paenibacillaceae</taxon>
        <taxon>Candidatus Pristimantibacillus</taxon>
    </lineage>
</organism>
<dbReference type="Gene3D" id="3.30.300.30">
    <property type="match status" value="1"/>
</dbReference>
<dbReference type="InterPro" id="IPR043427">
    <property type="entry name" value="YscJ/FliF"/>
</dbReference>
<keyword evidence="14" id="KW-0966">Cell projection</keyword>
<evidence type="ECO:0000313" key="14">
    <source>
        <dbReference type="EMBL" id="URN93405.1"/>
    </source>
</evidence>
<keyword evidence="4" id="KW-1003">Cell membrane</keyword>
<dbReference type="AlphaFoldDB" id="A0A9J6ZB75"/>
<feature type="domain" description="Flagellar M-ring N-terminal" evidence="12">
    <location>
        <begin position="46"/>
        <end position="220"/>
    </location>
</feature>
<dbReference type="Proteomes" id="UP001056756">
    <property type="component" value="Chromosome"/>
</dbReference>
<name>A0A9J6ZB75_9BACL</name>
<dbReference type="GO" id="GO:0005886">
    <property type="term" value="C:plasma membrane"/>
    <property type="evidence" value="ECO:0007669"/>
    <property type="project" value="UniProtKB-SubCell"/>
</dbReference>
<evidence type="ECO:0000313" key="15">
    <source>
        <dbReference type="Proteomes" id="UP001056756"/>
    </source>
</evidence>
<comment type="subcellular location">
    <subcellularLocation>
        <location evidence="1 9">Bacterial flagellum basal body</location>
    </subcellularLocation>
    <subcellularLocation>
        <location evidence="2">Cell membrane</location>
        <topology evidence="2">Multi-pass membrane protein</topology>
    </subcellularLocation>
</comment>
<evidence type="ECO:0000259" key="12">
    <source>
        <dbReference type="Pfam" id="PF01514"/>
    </source>
</evidence>
<dbReference type="GO" id="GO:0071973">
    <property type="term" value="P:bacterial-type flagellum-dependent cell motility"/>
    <property type="evidence" value="ECO:0007669"/>
    <property type="project" value="InterPro"/>
</dbReference>
<feature type="transmembrane region" description="Helical" evidence="11">
    <location>
        <begin position="25"/>
        <end position="45"/>
    </location>
</feature>
<dbReference type="InterPro" id="IPR006182">
    <property type="entry name" value="FliF_N_dom"/>
</dbReference>
<dbReference type="InterPro" id="IPR045851">
    <property type="entry name" value="AMP-bd_C_sf"/>
</dbReference>
<evidence type="ECO:0000256" key="2">
    <source>
        <dbReference type="ARBA" id="ARBA00004651"/>
    </source>
</evidence>
<feature type="region of interest" description="Disordered" evidence="10">
    <location>
        <begin position="305"/>
        <end position="349"/>
    </location>
</feature>
<dbReference type="Pfam" id="PF01514">
    <property type="entry name" value="YscJ_FliF"/>
    <property type="match status" value="1"/>
</dbReference>
<feature type="compositionally biased region" description="Low complexity" evidence="10">
    <location>
        <begin position="336"/>
        <end position="349"/>
    </location>
</feature>